<protein>
    <submittedName>
        <fullName evidence="5">Probable methyltransferase TARBP1 (TAR RNA-binding protein 1) (TAR RNA-binding protein of 185 kDa) (TRP-185)</fullName>
    </submittedName>
</protein>
<evidence type="ECO:0000313" key="5">
    <source>
        <dbReference type="EMBL" id="CAK9047013.1"/>
    </source>
</evidence>
<dbReference type="Proteomes" id="UP001642464">
    <property type="component" value="Unassembled WGS sequence"/>
</dbReference>
<evidence type="ECO:0000256" key="3">
    <source>
        <dbReference type="SAM" id="MobiDB-lite"/>
    </source>
</evidence>
<dbReference type="PANTHER" id="PTHR12029:SF11">
    <property type="entry name" value="METHYLTRANSFERASE TARBP1-RELATED"/>
    <property type="match status" value="1"/>
</dbReference>
<keyword evidence="6" id="KW-1185">Reference proteome</keyword>
<gene>
    <name evidence="5" type="ORF">SCF082_LOCUS26394</name>
</gene>
<evidence type="ECO:0000256" key="1">
    <source>
        <dbReference type="ARBA" id="ARBA00022603"/>
    </source>
</evidence>
<dbReference type="GO" id="GO:0008168">
    <property type="term" value="F:methyltransferase activity"/>
    <property type="evidence" value="ECO:0007669"/>
    <property type="project" value="UniProtKB-KW"/>
</dbReference>
<evidence type="ECO:0000313" key="6">
    <source>
        <dbReference type="Proteomes" id="UP001642464"/>
    </source>
</evidence>
<proteinExistence type="predicted"/>
<dbReference type="InterPro" id="IPR001537">
    <property type="entry name" value="SpoU_MeTrfase"/>
</dbReference>
<evidence type="ECO:0000259" key="4">
    <source>
        <dbReference type="Pfam" id="PF00588"/>
    </source>
</evidence>
<comment type="caution">
    <text evidence="5">The sequence shown here is derived from an EMBL/GenBank/DDBJ whole genome shotgun (WGS) entry which is preliminary data.</text>
</comment>
<organism evidence="5 6">
    <name type="scientific">Durusdinium trenchii</name>
    <dbReference type="NCBI Taxonomy" id="1381693"/>
    <lineage>
        <taxon>Eukaryota</taxon>
        <taxon>Sar</taxon>
        <taxon>Alveolata</taxon>
        <taxon>Dinophyceae</taxon>
        <taxon>Suessiales</taxon>
        <taxon>Symbiodiniaceae</taxon>
        <taxon>Durusdinium</taxon>
    </lineage>
</organism>
<accession>A0ABP0M7G6</accession>
<dbReference type="PANTHER" id="PTHR12029">
    <property type="entry name" value="RNA METHYLTRANSFERASE"/>
    <property type="match status" value="1"/>
</dbReference>
<name>A0ABP0M7G6_9DINO</name>
<keyword evidence="2" id="KW-0808">Transferase</keyword>
<feature type="region of interest" description="Disordered" evidence="3">
    <location>
        <begin position="219"/>
        <end position="245"/>
    </location>
</feature>
<feature type="domain" description="tRNA/rRNA methyltransferase SpoU type" evidence="4">
    <location>
        <begin position="251"/>
        <end position="399"/>
    </location>
</feature>
<dbReference type="InterPro" id="IPR029026">
    <property type="entry name" value="tRNA_m1G_MTases_N"/>
</dbReference>
<evidence type="ECO:0000256" key="2">
    <source>
        <dbReference type="ARBA" id="ARBA00022679"/>
    </source>
</evidence>
<dbReference type="Gene3D" id="3.40.1280.10">
    <property type="match status" value="1"/>
</dbReference>
<dbReference type="InterPro" id="IPR045330">
    <property type="entry name" value="TRM3/TARBP1"/>
</dbReference>
<feature type="compositionally biased region" description="Basic and acidic residues" evidence="3">
    <location>
        <begin position="228"/>
        <end position="242"/>
    </location>
</feature>
<reference evidence="5 6" key="1">
    <citation type="submission" date="2024-02" db="EMBL/GenBank/DDBJ databases">
        <authorList>
            <person name="Chen Y."/>
            <person name="Shah S."/>
            <person name="Dougan E. K."/>
            <person name="Thang M."/>
            <person name="Chan C."/>
        </authorList>
    </citation>
    <scope>NUCLEOTIDE SEQUENCE [LARGE SCALE GENOMIC DNA]</scope>
</reference>
<keyword evidence="1 5" id="KW-0489">Methyltransferase</keyword>
<sequence>MARCTKDQTKITDAGVKRLLRPSAHIHVEQLNAALEAELLDKGVPLVLFADYIRLAAMKGARASSWFIDVDTEAAQSQLPSFGQISQWDGADGEAGAGSGLIPWSGPHGHPDFALSEGNELEQLWSATIAWSASYVHQPRLLASLVLFHALEEQRIRTPGWYLEALHQQVRDASAFKKLRSKVKIEDWISDCWREVLKPTRPLDVQLAKACKQVAGDFWSPPDEDADEHVSGSHQRRPERPGNDQGDVVDIVVCASLVDNVPNMAGLVRTSEALLGRRVEVALRNEKVLQEASFQKMVVAADKSVRLSSVPCGPRLLAFLREHRSAGREVIALEQTSSSEMLQAELRLPQRFVLLLGSEQEGLPAWLLQSGLVDRCIELPLRGQTGSLNVHVAAAMLLWHYRLQH</sequence>
<dbReference type="EMBL" id="CAXAMM010020002">
    <property type="protein sequence ID" value="CAK9047013.1"/>
    <property type="molecule type" value="Genomic_DNA"/>
</dbReference>
<dbReference type="Pfam" id="PF00588">
    <property type="entry name" value="SpoU_methylase"/>
    <property type="match status" value="1"/>
</dbReference>
<dbReference type="InterPro" id="IPR029028">
    <property type="entry name" value="Alpha/beta_knot_MTases"/>
</dbReference>
<dbReference type="GO" id="GO:0032259">
    <property type="term" value="P:methylation"/>
    <property type="evidence" value="ECO:0007669"/>
    <property type="project" value="UniProtKB-KW"/>
</dbReference>
<dbReference type="SUPFAM" id="SSF75217">
    <property type="entry name" value="alpha/beta knot"/>
    <property type="match status" value="1"/>
</dbReference>